<gene>
    <name evidence="2" type="ORF">C1SCF055_LOCUS11345</name>
</gene>
<evidence type="ECO:0000313" key="2">
    <source>
        <dbReference type="EMBL" id="CAI3983757.1"/>
    </source>
</evidence>
<reference evidence="2" key="1">
    <citation type="submission" date="2022-10" db="EMBL/GenBank/DDBJ databases">
        <authorList>
            <person name="Chen Y."/>
            <person name="Dougan E. K."/>
            <person name="Chan C."/>
            <person name="Rhodes N."/>
            <person name="Thang M."/>
        </authorList>
    </citation>
    <scope>NUCLEOTIDE SEQUENCE</scope>
</reference>
<evidence type="ECO:0000313" key="4">
    <source>
        <dbReference type="EMBL" id="CAL4771069.1"/>
    </source>
</evidence>
<evidence type="ECO:0000256" key="1">
    <source>
        <dbReference type="SAM" id="Phobius"/>
    </source>
</evidence>
<organism evidence="2">
    <name type="scientific">Cladocopium goreaui</name>
    <dbReference type="NCBI Taxonomy" id="2562237"/>
    <lineage>
        <taxon>Eukaryota</taxon>
        <taxon>Sar</taxon>
        <taxon>Alveolata</taxon>
        <taxon>Dinophyceae</taxon>
        <taxon>Suessiales</taxon>
        <taxon>Symbiodiniaceae</taxon>
        <taxon>Cladocopium</taxon>
    </lineage>
</organism>
<dbReference type="Proteomes" id="UP001152797">
    <property type="component" value="Unassembled WGS sequence"/>
</dbReference>
<keyword evidence="4" id="KW-0670">Pyruvate</keyword>
<keyword evidence="1" id="KW-0472">Membrane</keyword>
<keyword evidence="5" id="KW-1185">Reference proteome</keyword>
<comment type="caution">
    <text evidence="2">The sequence shown here is derived from an EMBL/GenBank/DDBJ whole genome shotgun (WGS) entry which is preliminary data.</text>
</comment>
<sequence>MWRMSSTPRGYALWIAKRFVAVYLKLDRDANASFGYAGRCVVVGLLLVFIWAQARGLVWLVQSLLNMLNDDEDAKKKAEEKKKKKDN</sequence>
<keyword evidence="1" id="KW-0812">Transmembrane</keyword>
<protein>
    <submittedName>
        <fullName evidence="4">Pyruvate, phosphate dikinase</fullName>
    </submittedName>
</protein>
<dbReference type="AlphaFoldDB" id="A0A9P1C2Y2"/>
<evidence type="ECO:0000313" key="5">
    <source>
        <dbReference type="Proteomes" id="UP001152797"/>
    </source>
</evidence>
<proteinExistence type="predicted"/>
<dbReference type="EMBL" id="CAMXCT020000834">
    <property type="protein sequence ID" value="CAL1137132.1"/>
    <property type="molecule type" value="Genomic_DNA"/>
</dbReference>
<evidence type="ECO:0000313" key="3">
    <source>
        <dbReference type="EMBL" id="CAL1137132.1"/>
    </source>
</evidence>
<accession>A0A9P1C2Y2</accession>
<name>A0A9P1C2Y2_9DINO</name>
<dbReference type="EMBL" id="CAMXCT030000834">
    <property type="protein sequence ID" value="CAL4771069.1"/>
    <property type="molecule type" value="Genomic_DNA"/>
</dbReference>
<dbReference type="EMBL" id="CAMXCT010000834">
    <property type="protein sequence ID" value="CAI3983757.1"/>
    <property type="molecule type" value="Genomic_DNA"/>
</dbReference>
<feature type="transmembrane region" description="Helical" evidence="1">
    <location>
        <begin position="34"/>
        <end position="54"/>
    </location>
</feature>
<reference evidence="3" key="2">
    <citation type="submission" date="2024-04" db="EMBL/GenBank/DDBJ databases">
        <authorList>
            <person name="Chen Y."/>
            <person name="Shah S."/>
            <person name="Dougan E. K."/>
            <person name="Thang M."/>
            <person name="Chan C."/>
        </authorList>
    </citation>
    <scope>NUCLEOTIDE SEQUENCE [LARGE SCALE GENOMIC DNA]</scope>
</reference>
<keyword evidence="1" id="KW-1133">Transmembrane helix</keyword>
<dbReference type="OrthoDB" id="437523at2759"/>